<evidence type="ECO:0000313" key="4">
    <source>
        <dbReference type="Proteomes" id="UP000562395"/>
    </source>
</evidence>
<organism evidence="3 4">
    <name type="scientific">Novosphingobium hassiacum</name>
    <dbReference type="NCBI Taxonomy" id="173676"/>
    <lineage>
        <taxon>Bacteria</taxon>
        <taxon>Pseudomonadati</taxon>
        <taxon>Pseudomonadota</taxon>
        <taxon>Alphaproteobacteria</taxon>
        <taxon>Sphingomonadales</taxon>
        <taxon>Sphingomonadaceae</taxon>
        <taxon>Novosphingobium</taxon>
    </lineage>
</organism>
<feature type="domain" description="Lipid/polyisoprenoid-binding YceI-like" evidence="2">
    <location>
        <begin position="46"/>
        <end position="217"/>
    </location>
</feature>
<sequence length="219" mass="22523">MPTLPKMPRALKLALPLALAAAAAPMLAQMPETPGKADKARVTAGTYTADASHSLIGWKVNHLGFNDYFGLFGDVSGTLTLDPAKPADAKVSVKIPVAKIMTASPGLTAHLLKPGADGKPADFFGPAPADATFVSTSVVPGADGMSATVNGDLTLNGVTKPVAIAATFSGAGNDPMNKAATVGFHAMTTIKRSDFNVKYGIPFVSDDVKLDITVAFEKK</sequence>
<keyword evidence="4" id="KW-1185">Reference proteome</keyword>
<evidence type="ECO:0000256" key="1">
    <source>
        <dbReference type="SAM" id="SignalP"/>
    </source>
</evidence>
<reference evidence="3 4" key="1">
    <citation type="submission" date="2020-08" db="EMBL/GenBank/DDBJ databases">
        <title>Genomic Encyclopedia of Type Strains, Phase IV (KMG-IV): sequencing the most valuable type-strain genomes for metagenomic binning, comparative biology and taxonomic classification.</title>
        <authorList>
            <person name="Goeker M."/>
        </authorList>
    </citation>
    <scope>NUCLEOTIDE SEQUENCE [LARGE SCALE GENOMIC DNA]</scope>
    <source>
        <strain evidence="3 4">DSM 14552</strain>
    </source>
</reference>
<gene>
    <name evidence="3" type="ORF">GGQ88_001742</name>
</gene>
<evidence type="ECO:0000313" key="3">
    <source>
        <dbReference type="EMBL" id="MBB3860476.1"/>
    </source>
</evidence>
<dbReference type="Proteomes" id="UP000562395">
    <property type="component" value="Unassembled WGS sequence"/>
</dbReference>
<accession>A0A7W6EVS2</accession>
<protein>
    <submittedName>
        <fullName evidence="3">Polyisoprenoid-binding protein YceI</fullName>
    </submittedName>
</protein>
<dbReference type="EMBL" id="JACICY010000003">
    <property type="protein sequence ID" value="MBB3860476.1"/>
    <property type="molecule type" value="Genomic_DNA"/>
</dbReference>
<keyword evidence="1" id="KW-0732">Signal</keyword>
<dbReference type="RefSeq" id="WP_246385668.1">
    <property type="nucleotide sequence ID" value="NZ_JACICY010000003.1"/>
</dbReference>
<proteinExistence type="predicted"/>
<dbReference type="SUPFAM" id="SSF101874">
    <property type="entry name" value="YceI-like"/>
    <property type="match status" value="1"/>
</dbReference>
<comment type="caution">
    <text evidence="3">The sequence shown here is derived from an EMBL/GenBank/DDBJ whole genome shotgun (WGS) entry which is preliminary data.</text>
</comment>
<dbReference type="PANTHER" id="PTHR34406:SF1">
    <property type="entry name" value="PROTEIN YCEI"/>
    <property type="match status" value="1"/>
</dbReference>
<dbReference type="Pfam" id="PF04264">
    <property type="entry name" value="YceI"/>
    <property type="match status" value="1"/>
</dbReference>
<dbReference type="InterPro" id="IPR007372">
    <property type="entry name" value="Lipid/polyisoprenoid-bd_YceI"/>
</dbReference>
<feature type="signal peptide" evidence="1">
    <location>
        <begin position="1"/>
        <end position="28"/>
    </location>
</feature>
<dbReference type="InterPro" id="IPR036761">
    <property type="entry name" value="TTHA0802/YceI-like_sf"/>
</dbReference>
<evidence type="ECO:0000259" key="2">
    <source>
        <dbReference type="SMART" id="SM00867"/>
    </source>
</evidence>
<dbReference type="Gene3D" id="2.40.128.110">
    <property type="entry name" value="Lipid/polyisoprenoid-binding, YceI-like"/>
    <property type="match status" value="1"/>
</dbReference>
<dbReference type="PANTHER" id="PTHR34406">
    <property type="entry name" value="PROTEIN YCEI"/>
    <property type="match status" value="1"/>
</dbReference>
<feature type="chain" id="PRO_5031329728" evidence="1">
    <location>
        <begin position="29"/>
        <end position="219"/>
    </location>
</feature>
<dbReference type="AlphaFoldDB" id="A0A7W6EVS2"/>
<name>A0A7W6EVS2_9SPHN</name>
<dbReference type="SMART" id="SM00867">
    <property type="entry name" value="YceI"/>
    <property type="match status" value="1"/>
</dbReference>